<protein>
    <submittedName>
        <fullName evidence="10">ArnT family glycosyltransferase</fullName>
        <ecNumber evidence="10">2.4.-.-</ecNumber>
    </submittedName>
</protein>
<evidence type="ECO:0000256" key="6">
    <source>
        <dbReference type="ARBA" id="ARBA00022989"/>
    </source>
</evidence>
<accession>A0ABV8RG18</accession>
<feature type="transmembrane region" description="Helical" evidence="8">
    <location>
        <begin position="189"/>
        <end position="222"/>
    </location>
</feature>
<dbReference type="InterPro" id="IPR050297">
    <property type="entry name" value="LipidA_mod_glycosyltrf_83"/>
</dbReference>
<evidence type="ECO:0000313" key="11">
    <source>
        <dbReference type="Proteomes" id="UP001595887"/>
    </source>
</evidence>
<feature type="transmembrane region" description="Helical" evidence="8">
    <location>
        <begin position="234"/>
        <end position="253"/>
    </location>
</feature>
<dbReference type="GO" id="GO:0016757">
    <property type="term" value="F:glycosyltransferase activity"/>
    <property type="evidence" value="ECO:0007669"/>
    <property type="project" value="UniProtKB-KW"/>
</dbReference>
<evidence type="ECO:0000256" key="8">
    <source>
        <dbReference type="SAM" id="Phobius"/>
    </source>
</evidence>
<keyword evidence="3 10" id="KW-0328">Glycosyltransferase</keyword>
<gene>
    <name evidence="10" type="ORF">ACFOWX_01925</name>
</gene>
<sequence length="549" mass="60440">MKLREFTLPNNKLLVFFLLMLAGLLLRLWHVGAGLPGMYDPDEPMFMLRGIELLTGRTLNPGWFGHPGSTTIYCLAIIEAVYAAVGIASGQYAGVDEFILAAYRDPTGLVLSARLFIVACAMICLWLTYDVSETLFSDRIAALALLFLVINPLHIQQSQIIRTDIQATIFMLLAVKFAIAIYRKGTFWSYFWAGISVGFACASKWPAALAGIAPALAIIMLYRDSPRLMLRGMLILAAVSLAGLFIASPYIFIEYQTVLHDVAGEARSNHPGSTGTGFWGNIWWYLTTVLYGCVGIAGLIFASIGIGTAFFRNKLAAATVGAVIAIFLILISLQSLRWERWIVPLLPFISIFMAVGVFQIIKLAKLKLRGLPQRSIGALLVAVIAIPMVFTVYQQAAERGNDTRLLSSAWVIENVPANSSVLIEYFAFDLANEPWELKFPAGDAGCVNAMATLSGGMNIKDTDKWRSGSAIVDIGSVKPTKLDSCVSDYAILTNYARYRDNQALYRSEYRNYRALIEKGEVVKHILPKNGVRGGPEIFIVKTGIRKTEF</sequence>
<dbReference type="EMBL" id="JBHSDH010000010">
    <property type="protein sequence ID" value="MFC4291166.1"/>
    <property type="molecule type" value="Genomic_DNA"/>
</dbReference>
<feature type="transmembrane region" description="Helical" evidence="8">
    <location>
        <begin position="315"/>
        <end position="335"/>
    </location>
</feature>
<evidence type="ECO:0000256" key="2">
    <source>
        <dbReference type="ARBA" id="ARBA00022475"/>
    </source>
</evidence>
<dbReference type="RefSeq" id="WP_381420758.1">
    <property type="nucleotide sequence ID" value="NZ_JBHSDH010000010.1"/>
</dbReference>
<keyword evidence="2" id="KW-1003">Cell membrane</keyword>
<name>A0ABV8RG18_9SPHN</name>
<feature type="transmembrane region" description="Helical" evidence="8">
    <location>
        <begin position="165"/>
        <end position="183"/>
    </location>
</feature>
<keyword evidence="5 8" id="KW-0812">Transmembrane</keyword>
<dbReference type="EC" id="2.4.-.-" evidence="10"/>
<evidence type="ECO:0000259" key="9">
    <source>
        <dbReference type="Pfam" id="PF13231"/>
    </source>
</evidence>
<evidence type="ECO:0000256" key="3">
    <source>
        <dbReference type="ARBA" id="ARBA00022676"/>
    </source>
</evidence>
<feature type="transmembrane region" description="Helical" evidence="8">
    <location>
        <begin position="282"/>
        <end position="303"/>
    </location>
</feature>
<comment type="caution">
    <text evidence="10">The sequence shown here is derived from an EMBL/GenBank/DDBJ whole genome shotgun (WGS) entry which is preliminary data.</text>
</comment>
<evidence type="ECO:0000256" key="1">
    <source>
        <dbReference type="ARBA" id="ARBA00004651"/>
    </source>
</evidence>
<feature type="transmembrane region" description="Helical" evidence="8">
    <location>
        <begin position="341"/>
        <end position="364"/>
    </location>
</feature>
<evidence type="ECO:0000313" key="10">
    <source>
        <dbReference type="EMBL" id="MFC4291166.1"/>
    </source>
</evidence>
<evidence type="ECO:0000256" key="5">
    <source>
        <dbReference type="ARBA" id="ARBA00022692"/>
    </source>
</evidence>
<keyword evidence="4 10" id="KW-0808">Transferase</keyword>
<keyword evidence="11" id="KW-1185">Reference proteome</keyword>
<feature type="domain" description="Glycosyltransferase RgtA/B/C/D-like" evidence="9">
    <location>
        <begin position="112"/>
        <end position="251"/>
    </location>
</feature>
<feature type="transmembrane region" description="Helical" evidence="8">
    <location>
        <begin position="109"/>
        <end position="129"/>
    </location>
</feature>
<comment type="subcellular location">
    <subcellularLocation>
        <location evidence="1">Cell membrane</location>
        <topology evidence="1">Multi-pass membrane protein</topology>
    </subcellularLocation>
</comment>
<evidence type="ECO:0000256" key="4">
    <source>
        <dbReference type="ARBA" id="ARBA00022679"/>
    </source>
</evidence>
<dbReference type="PANTHER" id="PTHR33908:SF11">
    <property type="entry name" value="MEMBRANE PROTEIN"/>
    <property type="match status" value="1"/>
</dbReference>
<keyword evidence="6 8" id="KW-1133">Transmembrane helix</keyword>
<reference evidence="11" key="1">
    <citation type="journal article" date="2019" name="Int. J. Syst. Evol. Microbiol.">
        <title>The Global Catalogue of Microorganisms (GCM) 10K type strain sequencing project: providing services to taxonomists for standard genome sequencing and annotation.</title>
        <authorList>
            <consortium name="The Broad Institute Genomics Platform"/>
            <consortium name="The Broad Institute Genome Sequencing Center for Infectious Disease"/>
            <person name="Wu L."/>
            <person name="Ma J."/>
        </authorList>
    </citation>
    <scope>NUCLEOTIDE SEQUENCE [LARGE SCALE GENOMIC DNA]</scope>
    <source>
        <strain evidence="11">CECT 8531</strain>
    </source>
</reference>
<dbReference type="InterPro" id="IPR038731">
    <property type="entry name" value="RgtA/B/C-like"/>
</dbReference>
<organism evidence="10 11">
    <name type="scientific">Sphingorhabdus arenilitoris</name>
    <dbReference type="NCBI Taxonomy" id="1490041"/>
    <lineage>
        <taxon>Bacteria</taxon>
        <taxon>Pseudomonadati</taxon>
        <taxon>Pseudomonadota</taxon>
        <taxon>Alphaproteobacteria</taxon>
        <taxon>Sphingomonadales</taxon>
        <taxon>Sphingomonadaceae</taxon>
        <taxon>Sphingorhabdus</taxon>
    </lineage>
</organism>
<proteinExistence type="predicted"/>
<dbReference type="Pfam" id="PF13231">
    <property type="entry name" value="PMT_2"/>
    <property type="match status" value="1"/>
</dbReference>
<feature type="transmembrane region" description="Helical" evidence="8">
    <location>
        <begin position="70"/>
        <end position="88"/>
    </location>
</feature>
<feature type="transmembrane region" description="Helical" evidence="8">
    <location>
        <begin position="376"/>
        <end position="393"/>
    </location>
</feature>
<keyword evidence="7 8" id="KW-0472">Membrane</keyword>
<dbReference type="PANTHER" id="PTHR33908">
    <property type="entry name" value="MANNOSYLTRANSFERASE YKCB-RELATED"/>
    <property type="match status" value="1"/>
</dbReference>
<dbReference type="Proteomes" id="UP001595887">
    <property type="component" value="Unassembled WGS sequence"/>
</dbReference>
<evidence type="ECO:0000256" key="7">
    <source>
        <dbReference type="ARBA" id="ARBA00023136"/>
    </source>
</evidence>
<feature type="transmembrane region" description="Helical" evidence="8">
    <location>
        <begin position="135"/>
        <end position="153"/>
    </location>
</feature>